<gene>
    <name evidence="1" type="ORF">NDI38_14910</name>
</gene>
<sequence length="184" mass="20679">MNSIIYTCCQTEYCLARVEADWRLEWSPVPPQLGAVVSMGAEARWCIVKITVYQPTTTQAVDSVYLAHLHPVGRPVPPDVEWDSEPMMDSVQSLLVEAVAIGKEELGLSPTDSVNVPKVGDQVESDIDPMDEDMIIYDPPKSWTMRQVVLYLPVMEMRLTTPEEAHYARAFICWCESSEIVSKS</sequence>
<dbReference type="EMBL" id="JAMPLM010000012">
    <property type="protein sequence ID" value="MEP1059730.1"/>
    <property type="molecule type" value="Genomic_DNA"/>
</dbReference>
<dbReference type="RefSeq" id="WP_190452206.1">
    <property type="nucleotide sequence ID" value="NZ_JAMPLM010000012.1"/>
</dbReference>
<proteinExistence type="predicted"/>
<protein>
    <submittedName>
        <fullName evidence="1">Uncharacterized protein</fullName>
    </submittedName>
</protein>
<evidence type="ECO:0000313" key="2">
    <source>
        <dbReference type="Proteomes" id="UP001476950"/>
    </source>
</evidence>
<organism evidence="1 2">
    <name type="scientific">Stenomitos frigidus AS-A4</name>
    <dbReference type="NCBI Taxonomy" id="2933935"/>
    <lineage>
        <taxon>Bacteria</taxon>
        <taxon>Bacillati</taxon>
        <taxon>Cyanobacteriota</taxon>
        <taxon>Cyanophyceae</taxon>
        <taxon>Leptolyngbyales</taxon>
        <taxon>Leptolyngbyaceae</taxon>
        <taxon>Stenomitos</taxon>
    </lineage>
</organism>
<keyword evidence="2" id="KW-1185">Reference proteome</keyword>
<name>A0ABV0KMX8_9CYAN</name>
<accession>A0ABV0KMX8</accession>
<dbReference type="Proteomes" id="UP001476950">
    <property type="component" value="Unassembled WGS sequence"/>
</dbReference>
<evidence type="ECO:0000313" key="1">
    <source>
        <dbReference type="EMBL" id="MEP1059730.1"/>
    </source>
</evidence>
<reference evidence="1 2" key="1">
    <citation type="submission" date="2022-04" db="EMBL/GenBank/DDBJ databases">
        <title>Positive selection, recombination, and allopatry shape intraspecific diversity of widespread and dominant cyanobacteria.</title>
        <authorList>
            <person name="Wei J."/>
            <person name="Shu W."/>
            <person name="Hu C."/>
        </authorList>
    </citation>
    <scope>NUCLEOTIDE SEQUENCE [LARGE SCALE GENOMIC DNA]</scope>
    <source>
        <strain evidence="1 2">AS-A4</strain>
    </source>
</reference>
<comment type="caution">
    <text evidence="1">The sequence shown here is derived from an EMBL/GenBank/DDBJ whole genome shotgun (WGS) entry which is preliminary data.</text>
</comment>